<accession>A0A9D2A7T5</accession>
<protein>
    <submittedName>
        <fullName evidence="1">Uncharacterized protein</fullName>
    </submittedName>
</protein>
<comment type="caution">
    <text evidence="1">The sequence shown here is derived from an EMBL/GenBank/DDBJ whole genome shotgun (WGS) entry which is preliminary data.</text>
</comment>
<dbReference type="EMBL" id="DXCL01000006">
    <property type="protein sequence ID" value="HIZ02839.1"/>
    <property type="molecule type" value="Genomic_DNA"/>
</dbReference>
<name>A0A9D2A7T5_9FIRM</name>
<evidence type="ECO:0000313" key="1">
    <source>
        <dbReference type="EMBL" id="HIZ02839.1"/>
    </source>
</evidence>
<sequence>MKDYQKILLYLYPKMGRLIRSAGEIASARAIASGGEISTERCIERILALIGFKNALLYVSEEMEIIFSALGREERYLLEYKYFRRKSRLEGEFADIKMACSERTYFRRQARLAAKLNALFMREGLTEQWFARTLGEYPYIRQALEKLREAGEYSFTDKRARCSLAREGAKRGA</sequence>
<organism evidence="1 2">
    <name type="scientific">Candidatus Borkfalkia avistercoris</name>
    <dbReference type="NCBI Taxonomy" id="2838504"/>
    <lineage>
        <taxon>Bacteria</taxon>
        <taxon>Bacillati</taxon>
        <taxon>Bacillota</taxon>
        <taxon>Clostridia</taxon>
        <taxon>Christensenellales</taxon>
        <taxon>Christensenellaceae</taxon>
        <taxon>Candidatus Borkfalkia</taxon>
    </lineage>
</organism>
<dbReference type="AlphaFoldDB" id="A0A9D2A7T5"/>
<proteinExistence type="predicted"/>
<gene>
    <name evidence="1" type="ORF">H9727_00970</name>
</gene>
<reference evidence="1" key="1">
    <citation type="journal article" date="2021" name="PeerJ">
        <title>Extensive microbial diversity within the chicken gut microbiome revealed by metagenomics and culture.</title>
        <authorList>
            <person name="Gilroy R."/>
            <person name="Ravi A."/>
            <person name="Getino M."/>
            <person name="Pursley I."/>
            <person name="Horton D.L."/>
            <person name="Alikhan N.F."/>
            <person name="Baker D."/>
            <person name="Gharbi K."/>
            <person name="Hall N."/>
            <person name="Watson M."/>
            <person name="Adriaenssens E.M."/>
            <person name="Foster-Nyarko E."/>
            <person name="Jarju S."/>
            <person name="Secka A."/>
            <person name="Antonio M."/>
            <person name="Oren A."/>
            <person name="Chaudhuri R.R."/>
            <person name="La Ragione R."/>
            <person name="Hildebrand F."/>
            <person name="Pallen M.J."/>
        </authorList>
    </citation>
    <scope>NUCLEOTIDE SEQUENCE</scope>
    <source>
        <strain evidence="1">CHK187-5294</strain>
    </source>
</reference>
<dbReference type="Proteomes" id="UP000824132">
    <property type="component" value="Unassembled WGS sequence"/>
</dbReference>
<evidence type="ECO:0000313" key="2">
    <source>
        <dbReference type="Proteomes" id="UP000824132"/>
    </source>
</evidence>
<reference evidence="1" key="2">
    <citation type="submission" date="2021-04" db="EMBL/GenBank/DDBJ databases">
        <authorList>
            <person name="Gilroy R."/>
        </authorList>
    </citation>
    <scope>NUCLEOTIDE SEQUENCE</scope>
    <source>
        <strain evidence="1">CHK187-5294</strain>
    </source>
</reference>